<organism evidence="8 9">
    <name type="scientific">Parvularcula lutaonensis</name>
    <dbReference type="NCBI Taxonomy" id="491923"/>
    <lineage>
        <taxon>Bacteria</taxon>
        <taxon>Pseudomonadati</taxon>
        <taxon>Pseudomonadota</taxon>
        <taxon>Alphaproteobacteria</taxon>
        <taxon>Parvularculales</taxon>
        <taxon>Parvularculaceae</taxon>
        <taxon>Parvularcula</taxon>
    </lineage>
</organism>
<accession>A0ABV7MCF4</accession>
<dbReference type="SUPFAM" id="SSF88946">
    <property type="entry name" value="Sigma2 domain of RNA polymerase sigma factors"/>
    <property type="match status" value="1"/>
</dbReference>
<dbReference type="SUPFAM" id="SSF88659">
    <property type="entry name" value="Sigma3 and sigma4 domains of RNA polymerase sigma factors"/>
    <property type="match status" value="1"/>
</dbReference>
<evidence type="ECO:0000256" key="4">
    <source>
        <dbReference type="ARBA" id="ARBA00023125"/>
    </source>
</evidence>
<dbReference type="InterPro" id="IPR007627">
    <property type="entry name" value="RNA_pol_sigma70_r2"/>
</dbReference>
<dbReference type="InterPro" id="IPR014284">
    <property type="entry name" value="RNA_pol_sigma-70_dom"/>
</dbReference>
<dbReference type="Pfam" id="PF04542">
    <property type="entry name" value="Sigma70_r2"/>
    <property type="match status" value="1"/>
</dbReference>
<dbReference type="CDD" id="cd06171">
    <property type="entry name" value="Sigma70_r4"/>
    <property type="match status" value="1"/>
</dbReference>
<keyword evidence="2" id="KW-0805">Transcription regulation</keyword>
<evidence type="ECO:0000256" key="5">
    <source>
        <dbReference type="ARBA" id="ARBA00023163"/>
    </source>
</evidence>
<dbReference type="RefSeq" id="WP_189570839.1">
    <property type="nucleotide sequence ID" value="NZ_BMXU01000001.1"/>
</dbReference>
<evidence type="ECO:0000256" key="2">
    <source>
        <dbReference type="ARBA" id="ARBA00023015"/>
    </source>
</evidence>
<dbReference type="PANTHER" id="PTHR43133:SF8">
    <property type="entry name" value="RNA POLYMERASE SIGMA FACTOR HI_1459-RELATED"/>
    <property type="match status" value="1"/>
</dbReference>
<dbReference type="Proteomes" id="UP001595607">
    <property type="component" value="Unassembled WGS sequence"/>
</dbReference>
<sequence>METYALVAELPRLRGYARYLARDPAEAEDLVHDTIEKALKAFQQAAKPTSLRAWLFSIMRNRHIDLVRRRNGAAETTSADEAEIEHAVPDVRLEASDFLRDLEGAFSRLPGELKETIWLVSIQGYSYAEVAEVMSVPVGTVRSRVFRARELLREHLKDYFPKLNPEADEND</sequence>
<evidence type="ECO:0000259" key="7">
    <source>
        <dbReference type="Pfam" id="PF08281"/>
    </source>
</evidence>
<dbReference type="Gene3D" id="1.10.1740.10">
    <property type="match status" value="1"/>
</dbReference>
<evidence type="ECO:0000256" key="3">
    <source>
        <dbReference type="ARBA" id="ARBA00023082"/>
    </source>
</evidence>
<dbReference type="InterPro" id="IPR013325">
    <property type="entry name" value="RNA_pol_sigma_r2"/>
</dbReference>
<name>A0ABV7MCF4_9PROT</name>
<dbReference type="InterPro" id="IPR039425">
    <property type="entry name" value="RNA_pol_sigma-70-like"/>
</dbReference>
<gene>
    <name evidence="8" type="ORF">ACFONP_07210</name>
</gene>
<keyword evidence="9" id="KW-1185">Reference proteome</keyword>
<feature type="domain" description="RNA polymerase sigma-70 region 2" evidence="6">
    <location>
        <begin position="9"/>
        <end position="71"/>
    </location>
</feature>
<dbReference type="Pfam" id="PF08281">
    <property type="entry name" value="Sigma70_r4_2"/>
    <property type="match status" value="1"/>
</dbReference>
<dbReference type="InterPro" id="IPR036388">
    <property type="entry name" value="WH-like_DNA-bd_sf"/>
</dbReference>
<evidence type="ECO:0000259" key="6">
    <source>
        <dbReference type="Pfam" id="PF04542"/>
    </source>
</evidence>
<evidence type="ECO:0000313" key="9">
    <source>
        <dbReference type="Proteomes" id="UP001595607"/>
    </source>
</evidence>
<dbReference type="Gene3D" id="1.10.10.10">
    <property type="entry name" value="Winged helix-like DNA-binding domain superfamily/Winged helix DNA-binding domain"/>
    <property type="match status" value="1"/>
</dbReference>
<evidence type="ECO:0000256" key="1">
    <source>
        <dbReference type="ARBA" id="ARBA00010641"/>
    </source>
</evidence>
<proteinExistence type="inferred from homology"/>
<keyword evidence="3" id="KW-0731">Sigma factor</keyword>
<feature type="domain" description="RNA polymerase sigma factor 70 region 4 type 2" evidence="7">
    <location>
        <begin position="100"/>
        <end position="152"/>
    </location>
</feature>
<dbReference type="InterPro" id="IPR013249">
    <property type="entry name" value="RNA_pol_sigma70_r4_t2"/>
</dbReference>
<dbReference type="NCBIfam" id="TIGR02937">
    <property type="entry name" value="sigma70-ECF"/>
    <property type="match status" value="1"/>
</dbReference>
<dbReference type="EMBL" id="JBHRVA010000002">
    <property type="protein sequence ID" value="MFC3302517.1"/>
    <property type="molecule type" value="Genomic_DNA"/>
</dbReference>
<reference evidence="9" key="1">
    <citation type="journal article" date="2019" name="Int. J. Syst. Evol. Microbiol.">
        <title>The Global Catalogue of Microorganisms (GCM) 10K type strain sequencing project: providing services to taxonomists for standard genome sequencing and annotation.</title>
        <authorList>
            <consortium name="The Broad Institute Genomics Platform"/>
            <consortium name="The Broad Institute Genome Sequencing Center for Infectious Disease"/>
            <person name="Wu L."/>
            <person name="Ma J."/>
        </authorList>
    </citation>
    <scope>NUCLEOTIDE SEQUENCE [LARGE SCALE GENOMIC DNA]</scope>
    <source>
        <strain evidence="9">KCTC 22245</strain>
    </source>
</reference>
<comment type="caution">
    <text evidence="8">The sequence shown here is derived from an EMBL/GenBank/DDBJ whole genome shotgun (WGS) entry which is preliminary data.</text>
</comment>
<comment type="similarity">
    <text evidence="1">Belongs to the sigma-70 factor family. ECF subfamily.</text>
</comment>
<keyword evidence="5" id="KW-0804">Transcription</keyword>
<dbReference type="PANTHER" id="PTHR43133">
    <property type="entry name" value="RNA POLYMERASE ECF-TYPE SIGMA FACTO"/>
    <property type="match status" value="1"/>
</dbReference>
<evidence type="ECO:0000313" key="8">
    <source>
        <dbReference type="EMBL" id="MFC3302517.1"/>
    </source>
</evidence>
<protein>
    <submittedName>
        <fullName evidence="8">RNA polymerase sigma factor</fullName>
    </submittedName>
</protein>
<dbReference type="InterPro" id="IPR013324">
    <property type="entry name" value="RNA_pol_sigma_r3/r4-like"/>
</dbReference>
<keyword evidence="4" id="KW-0238">DNA-binding</keyword>